<feature type="region of interest" description="Disordered" evidence="1">
    <location>
        <begin position="709"/>
        <end position="734"/>
    </location>
</feature>
<feature type="transmembrane region" description="Helical" evidence="2">
    <location>
        <begin position="90"/>
        <end position="113"/>
    </location>
</feature>
<proteinExistence type="predicted"/>
<keyword evidence="4" id="KW-1185">Reference proteome</keyword>
<evidence type="ECO:0000256" key="1">
    <source>
        <dbReference type="SAM" id="MobiDB-lite"/>
    </source>
</evidence>
<gene>
    <name evidence="3" type="ordered locus">Bcav_1176</name>
</gene>
<dbReference type="AlphaFoldDB" id="C5C132"/>
<feature type="transmembrane region" description="Helical" evidence="2">
    <location>
        <begin position="311"/>
        <end position="334"/>
    </location>
</feature>
<feature type="transmembrane region" description="Helical" evidence="2">
    <location>
        <begin position="165"/>
        <end position="182"/>
    </location>
</feature>
<feature type="transmembrane region" description="Helical" evidence="2">
    <location>
        <begin position="340"/>
        <end position="360"/>
    </location>
</feature>
<keyword evidence="2" id="KW-0812">Transmembrane</keyword>
<feature type="transmembrane region" description="Helical" evidence="2">
    <location>
        <begin position="144"/>
        <end position="160"/>
    </location>
</feature>
<sequence>MLPPVLMLLVVAIGVAVPLRNDRGFYYWDDTAAAAVGVWQRIADQVLSGTFPILQLDMWRGGNFVAEAATGMFNPVMVALMVAIHPLDNLAIGITLAKGVLFALVALGVYLLAREYGATRWPAAIVGASMALSGYTVFMDGTSWVNGLAITAFTPWLWWAARRHLEGRGSIWVALVAGYLLVSTGNPYGVLAFAAVMGALGVETLVRRRPRKLWWLGGQIVVAALTAVIVYLPFLLTSTVGSRAGSVTGNDEFFAPGLSDLLGMSSPTFQPYITMFGGNPMSFPGLYLAWFLLPLIPWLRWRSLVARWPAWSGAAAFGVFYLLLVLGPSQIWMFRWPARLLPFLAIAIFVIFAVALTAGLARDRVRLRAWLTTAIVLLGAWQTFSDRPNQYVWAVAGLIGVAALMYAFLKVRSGAQWFAVVAVGAIGVLLVQTHWMPVNRSVADYQFPQSRSEIQESFAGRYEGMTVQVANRTLPNELETGDGAWRDILFGNLYSVSGVESTTAYSGIGFTKHDNALCLTYFGGTCPGAWDALWENPEGEDEQLADLLRVETVVVLLNIVPDPVAPEGWTQVDETDFVRVFHRDEPIPFPDGRLSIAGDAVDVSSDVSTGDRAERVVVSTGDGTAQDRSLTFSRLAWPGYTVTVDGTPVEPITGPAGLLRVELPAGLTDAEVEISFLPPGWTAGVAALGLAAAIAVGLVVVDGVQRRRSRRSVRGATTEDATLDQPAPDASLRG</sequence>
<feature type="transmembrane region" description="Helical" evidence="2">
    <location>
        <begin position="281"/>
        <end position="299"/>
    </location>
</feature>
<evidence type="ECO:0008006" key="5">
    <source>
        <dbReference type="Google" id="ProtNLM"/>
    </source>
</evidence>
<feature type="transmembrane region" description="Helical" evidence="2">
    <location>
        <begin position="416"/>
        <end position="435"/>
    </location>
</feature>
<reference evidence="3 4" key="1">
    <citation type="journal article" date="2009" name="Stand. Genomic Sci.">
        <title>Complete genome sequence of Beutenbergia cavernae type strain (HKI 0122).</title>
        <authorList>
            <person name="Land M."/>
            <person name="Pukall R."/>
            <person name="Abt B."/>
            <person name="Goker M."/>
            <person name="Rohde M."/>
            <person name="Glavina Del Rio T."/>
            <person name="Tice H."/>
            <person name="Copeland A."/>
            <person name="Cheng J.F."/>
            <person name="Lucas S."/>
            <person name="Chen F."/>
            <person name="Nolan M."/>
            <person name="Bruce D."/>
            <person name="Goodwin L."/>
            <person name="Pitluck S."/>
            <person name="Ivanova N."/>
            <person name="Mavromatis K."/>
            <person name="Ovchinnikova G."/>
            <person name="Pati A."/>
            <person name="Chen A."/>
            <person name="Palaniappan K."/>
            <person name="Hauser L."/>
            <person name="Chang Y.J."/>
            <person name="Jefferies C.C."/>
            <person name="Saunders E."/>
            <person name="Brettin T."/>
            <person name="Detter J.C."/>
            <person name="Han C."/>
            <person name="Chain P."/>
            <person name="Bristow J."/>
            <person name="Eisen J.A."/>
            <person name="Markowitz V."/>
            <person name="Hugenholtz P."/>
            <person name="Kyrpides N.C."/>
            <person name="Klenk H.P."/>
            <person name="Lapidus A."/>
        </authorList>
    </citation>
    <scope>NUCLEOTIDE SEQUENCE [LARGE SCALE GENOMIC DNA]</scope>
    <source>
        <strain evidence="4">ATCC BAA-8 / DSM 12333 / NBRC 16432</strain>
    </source>
</reference>
<dbReference type="STRING" id="471853.Bcav_1176"/>
<accession>C5C132</accession>
<keyword evidence="2" id="KW-0472">Membrane</keyword>
<evidence type="ECO:0000256" key="2">
    <source>
        <dbReference type="SAM" id="Phobius"/>
    </source>
</evidence>
<keyword evidence="2" id="KW-1133">Transmembrane helix</keyword>
<name>C5C132_BEUC1</name>
<evidence type="ECO:0000313" key="3">
    <source>
        <dbReference type="EMBL" id="ACQ79436.1"/>
    </source>
</evidence>
<feature type="transmembrane region" description="Helical" evidence="2">
    <location>
        <begin position="213"/>
        <end position="234"/>
    </location>
</feature>
<dbReference type="Proteomes" id="UP000007962">
    <property type="component" value="Chromosome"/>
</dbReference>
<dbReference type="HOGENOM" id="CLU_021958_0_0_11"/>
<feature type="transmembrane region" description="Helical" evidence="2">
    <location>
        <begin position="681"/>
        <end position="701"/>
    </location>
</feature>
<dbReference type="EMBL" id="CP001618">
    <property type="protein sequence ID" value="ACQ79436.1"/>
    <property type="molecule type" value="Genomic_DNA"/>
</dbReference>
<evidence type="ECO:0000313" key="4">
    <source>
        <dbReference type="Proteomes" id="UP000007962"/>
    </source>
</evidence>
<feature type="transmembrane region" description="Helical" evidence="2">
    <location>
        <begin position="390"/>
        <end position="409"/>
    </location>
</feature>
<organism evidence="3 4">
    <name type="scientific">Beutenbergia cavernae (strain ATCC BAA-8 / DSM 12333 / CCUG 43141 / JCM 11478 / NBRC 16432 / NCIMB 13614 / HKI 0122)</name>
    <dbReference type="NCBI Taxonomy" id="471853"/>
    <lineage>
        <taxon>Bacteria</taxon>
        <taxon>Bacillati</taxon>
        <taxon>Actinomycetota</taxon>
        <taxon>Actinomycetes</taxon>
        <taxon>Micrococcales</taxon>
        <taxon>Beutenbergiaceae</taxon>
        <taxon>Beutenbergia</taxon>
    </lineage>
</organism>
<dbReference type="KEGG" id="bcv:Bcav_1176"/>
<dbReference type="eggNOG" id="COG2246">
    <property type="taxonomic scope" value="Bacteria"/>
</dbReference>
<feature type="transmembrane region" description="Helical" evidence="2">
    <location>
        <begin position="64"/>
        <end position="84"/>
    </location>
</feature>
<feature type="transmembrane region" description="Helical" evidence="2">
    <location>
        <begin position="367"/>
        <end position="384"/>
    </location>
</feature>
<protein>
    <recommendedName>
        <fullName evidence="5">Integral membrane protein</fullName>
    </recommendedName>
</protein>